<dbReference type="AlphaFoldDB" id="A0A6J6PKS7"/>
<dbReference type="InterPro" id="IPR011051">
    <property type="entry name" value="RmlC_Cupin_sf"/>
</dbReference>
<name>A0A6J6PKS7_9ZZZZ</name>
<dbReference type="PANTHER" id="PTHR43212">
    <property type="entry name" value="QUERCETIN 2,3-DIOXYGENASE"/>
    <property type="match status" value="1"/>
</dbReference>
<organism evidence="3">
    <name type="scientific">freshwater metagenome</name>
    <dbReference type="NCBI Taxonomy" id="449393"/>
    <lineage>
        <taxon>unclassified sequences</taxon>
        <taxon>metagenomes</taxon>
        <taxon>ecological metagenomes</taxon>
    </lineage>
</organism>
<comment type="similarity">
    <text evidence="1">Belongs to the pirin family.</text>
</comment>
<dbReference type="InterPro" id="IPR012093">
    <property type="entry name" value="Pirin"/>
</dbReference>
<evidence type="ECO:0000259" key="2">
    <source>
        <dbReference type="Pfam" id="PF02678"/>
    </source>
</evidence>
<protein>
    <submittedName>
        <fullName evidence="3">Unannotated protein</fullName>
    </submittedName>
</protein>
<dbReference type="SUPFAM" id="SSF51182">
    <property type="entry name" value="RmlC-like cupins"/>
    <property type="match status" value="1"/>
</dbReference>
<dbReference type="Pfam" id="PF02678">
    <property type="entry name" value="Pirin"/>
    <property type="match status" value="1"/>
</dbReference>
<evidence type="ECO:0000256" key="1">
    <source>
        <dbReference type="ARBA" id="ARBA00008416"/>
    </source>
</evidence>
<sequence length="227" mass="23701">MPVSVEIRRGTARFVTRAPGRETRHSFSFGEHYDPERTGFGPLVCHDDHMLAAGTGFETHRHADLEIVTWVVSGALRHTGDSGAPVVVPAGSLAVLSTGDGVEHSEIAVEGAGPTRFVQVWLRPDRSGGASSYAVAALEPAPGSLVPSPLPVAVGGAAFAVAHLTAGQELLVPAAPRTHVYVARGALIRSSLADPLQAGDAFEMLGEPDRTLVSAADTQLLVWTFAS</sequence>
<dbReference type="InterPro" id="IPR003829">
    <property type="entry name" value="Pirin_N_dom"/>
</dbReference>
<dbReference type="InterPro" id="IPR014710">
    <property type="entry name" value="RmlC-like_jellyroll"/>
</dbReference>
<dbReference type="Gene3D" id="2.60.120.10">
    <property type="entry name" value="Jelly Rolls"/>
    <property type="match status" value="1"/>
</dbReference>
<reference evidence="3" key="1">
    <citation type="submission" date="2020-05" db="EMBL/GenBank/DDBJ databases">
        <authorList>
            <person name="Chiriac C."/>
            <person name="Salcher M."/>
            <person name="Ghai R."/>
            <person name="Kavagutti S V."/>
        </authorList>
    </citation>
    <scope>NUCLEOTIDE SEQUENCE</scope>
</reference>
<gene>
    <name evidence="3" type="ORF">UFOPK2579_00847</name>
</gene>
<dbReference type="PANTHER" id="PTHR43212:SF3">
    <property type="entry name" value="QUERCETIN 2,3-DIOXYGENASE"/>
    <property type="match status" value="1"/>
</dbReference>
<accession>A0A6J6PKS7</accession>
<proteinExistence type="inferred from homology"/>
<evidence type="ECO:0000313" key="3">
    <source>
        <dbReference type="EMBL" id="CAB4699176.1"/>
    </source>
</evidence>
<feature type="domain" description="Pirin N-terminal" evidence="2">
    <location>
        <begin position="15"/>
        <end position="122"/>
    </location>
</feature>
<dbReference type="EMBL" id="CAEZXR010000079">
    <property type="protein sequence ID" value="CAB4699176.1"/>
    <property type="molecule type" value="Genomic_DNA"/>
</dbReference>